<evidence type="ECO:0000313" key="2">
    <source>
        <dbReference type="Proteomes" id="UP001596233"/>
    </source>
</evidence>
<dbReference type="Proteomes" id="UP001596233">
    <property type="component" value="Unassembled WGS sequence"/>
</dbReference>
<evidence type="ECO:0000313" key="1">
    <source>
        <dbReference type="EMBL" id="MFC6333934.1"/>
    </source>
</evidence>
<dbReference type="SUPFAM" id="SSF50814">
    <property type="entry name" value="Lipocalins"/>
    <property type="match status" value="1"/>
</dbReference>
<dbReference type="Pfam" id="PF09148">
    <property type="entry name" value="DUF1934"/>
    <property type="match status" value="1"/>
</dbReference>
<organism evidence="1 2">
    <name type="scientific">Paenibacillus septentrionalis</name>
    <dbReference type="NCBI Taxonomy" id="429342"/>
    <lineage>
        <taxon>Bacteria</taxon>
        <taxon>Bacillati</taxon>
        <taxon>Bacillota</taxon>
        <taxon>Bacilli</taxon>
        <taxon>Bacillales</taxon>
        <taxon>Paenibacillaceae</taxon>
        <taxon>Paenibacillus</taxon>
    </lineage>
</organism>
<comment type="caution">
    <text evidence="1">The sequence shown here is derived from an EMBL/GenBank/DDBJ whole genome shotgun (WGS) entry which is preliminary data.</text>
</comment>
<protein>
    <submittedName>
        <fullName evidence="1">DUF1934 domain-containing protein</fullName>
    </submittedName>
</protein>
<accession>A0ABW1V644</accession>
<keyword evidence="2" id="KW-1185">Reference proteome</keyword>
<dbReference type="RefSeq" id="WP_379235958.1">
    <property type="nucleotide sequence ID" value="NZ_JBHSTE010000005.1"/>
</dbReference>
<reference evidence="2" key="1">
    <citation type="journal article" date="2019" name="Int. J. Syst. Evol. Microbiol.">
        <title>The Global Catalogue of Microorganisms (GCM) 10K type strain sequencing project: providing services to taxonomists for standard genome sequencing and annotation.</title>
        <authorList>
            <consortium name="The Broad Institute Genomics Platform"/>
            <consortium name="The Broad Institute Genome Sequencing Center for Infectious Disease"/>
            <person name="Wu L."/>
            <person name="Ma J."/>
        </authorList>
    </citation>
    <scope>NUCLEOTIDE SEQUENCE [LARGE SCALE GENOMIC DNA]</scope>
    <source>
        <strain evidence="2">PCU 280</strain>
    </source>
</reference>
<name>A0ABW1V644_9BACL</name>
<proteinExistence type="predicted"/>
<dbReference type="EMBL" id="JBHSTE010000005">
    <property type="protein sequence ID" value="MFC6333934.1"/>
    <property type="molecule type" value="Genomic_DNA"/>
</dbReference>
<dbReference type="InterPro" id="IPR015231">
    <property type="entry name" value="DUF1934"/>
</dbReference>
<gene>
    <name evidence="1" type="ORF">ACFP56_15005</name>
</gene>
<dbReference type="InterPro" id="IPR012674">
    <property type="entry name" value="Calycin"/>
</dbReference>
<dbReference type="Gene3D" id="2.40.128.20">
    <property type="match status" value="1"/>
</dbReference>
<sequence length="148" mass="17263">MNHKQKVMIQLESKQDNEAVSQHMLGEWFLKDKAFYIRFAEQSEAGEIRHLLRYEPPELKVTRKGAVDAEQVYRIHERWKGAYSNGMIKLETEAYTHQLSVRDQYGQVILGLPSKLPFSLNWDYELFVGEQSSGRFTLRLLLKEATAS</sequence>